<feature type="compositionally biased region" description="Basic and acidic residues" evidence="1">
    <location>
        <begin position="88"/>
        <end position="108"/>
    </location>
</feature>
<accession>A0AA40KK02</accession>
<protein>
    <submittedName>
        <fullName evidence="2">Uncharacterized protein</fullName>
    </submittedName>
</protein>
<comment type="caution">
    <text evidence="2">The sequence shown here is derived from an EMBL/GenBank/DDBJ whole genome shotgun (WGS) entry which is preliminary data.</text>
</comment>
<feature type="region of interest" description="Disordered" evidence="1">
    <location>
        <begin position="85"/>
        <end position="108"/>
    </location>
</feature>
<organism evidence="2 3">
    <name type="scientific">Melipona bicolor</name>
    <dbReference type="NCBI Taxonomy" id="60889"/>
    <lineage>
        <taxon>Eukaryota</taxon>
        <taxon>Metazoa</taxon>
        <taxon>Ecdysozoa</taxon>
        <taxon>Arthropoda</taxon>
        <taxon>Hexapoda</taxon>
        <taxon>Insecta</taxon>
        <taxon>Pterygota</taxon>
        <taxon>Neoptera</taxon>
        <taxon>Endopterygota</taxon>
        <taxon>Hymenoptera</taxon>
        <taxon>Apocrita</taxon>
        <taxon>Aculeata</taxon>
        <taxon>Apoidea</taxon>
        <taxon>Anthophila</taxon>
        <taxon>Apidae</taxon>
        <taxon>Melipona</taxon>
    </lineage>
</organism>
<dbReference type="EMBL" id="JAHYIQ010000021">
    <property type="protein sequence ID" value="KAK1123163.1"/>
    <property type="molecule type" value="Genomic_DNA"/>
</dbReference>
<name>A0AA40KK02_9HYME</name>
<keyword evidence="3" id="KW-1185">Reference proteome</keyword>
<dbReference type="Proteomes" id="UP001177670">
    <property type="component" value="Unassembled WGS sequence"/>
</dbReference>
<gene>
    <name evidence="2" type="ORF">K0M31_008796</name>
</gene>
<dbReference type="AlphaFoldDB" id="A0AA40KK02"/>
<feature type="non-terminal residue" evidence="2">
    <location>
        <position position="108"/>
    </location>
</feature>
<evidence type="ECO:0000313" key="3">
    <source>
        <dbReference type="Proteomes" id="UP001177670"/>
    </source>
</evidence>
<evidence type="ECO:0000313" key="2">
    <source>
        <dbReference type="EMBL" id="KAK1123163.1"/>
    </source>
</evidence>
<proteinExistence type="predicted"/>
<reference evidence="2" key="1">
    <citation type="submission" date="2021-10" db="EMBL/GenBank/DDBJ databases">
        <title>Melipona bicolor Genome sequencing and assembly.</title>
        <authorList>
            <person name="Araujo N.S."/>
            <person name="Arias M.C."/>
        </authorList>
    </citation>
    <scope>NUCLEOTIDE SEQUENCE</scope>
    <source>
        <strain evidence="2">USP_2M_L1-L4_2017</strain>
        <tissue evidence="2">Whole body</tissue>
    </source>
</reference>
<sequence length="108" mass="12176">MKSIFQFSSGYDVGLSPRNPECSIRDSIIDFVREKGRAQPRNDNVFQREPISGTSFLSWTYSEPAEATLLVVMVNVPSSFLDQEEMDGEIRGEEEGGKQSILRERATL</sequence>
<evidence type="ECO:0000256" key="1">
    <source>
        <dbReference type="SAM" id="MobiDB-lite"/>
    </source>
</evidence>